<name>A0ACC2HCU5_DALPE</name>
<dbReference type="EMBL" id="CM055730">
    <property type="protein sequence ID" value="KAJ8013587.1"/>
    <property type="molecule type" value="Genomic_DNA"/>
</dbReference>
<reference evidence="1" key="1">
    <citation type="submission" date="2021-05" db="EMBL/GenBank/DDBJ databases">
        <authorList>
            <person name="Pan Q."/>
            <person name="Jouanno E."/>
            <person name="Zahm M."/>
            <person name="Klopp C."/>
            <person name="Cabau C."/>
            <person name="Louis A."/>
            <person name="Berthelot C."/>
            <person name="Parey E."/>
            <person name="Roest Crollius H."/>
            <person name="Montfort J."/>
            <person name="Robinson-Rechavi M."/>
            <person name="Bouchez O."/>
            <person name="Lampietro C."/>
            <person name="Lopez Roques C."/>
            <person name="Donnadieu C."/>
            <person name="Postlethwait J."/>
            <person name="Bobe J."/>
            <person name="Dillon D."/>
            <person name="Chandos A."/>
            <person name="von Hippel F."/>
            <person name="Guiguen Y."/>
        </authorList>
    </citation>
    <scope>NUCLEOTIDE SEQUENCE</scope>
    <source>
        <strain evidence="1">YG-Jan2019</strain>
    </source>
</reference>
<keyword evidence="2" id="KW-1185">Reference proteome</keyword>
<dbReference type="Proteomes" id="UP001157502">
    <property type="component" value="Chromosome 3"/>
</dbReference>
<gene>
    <name evidence="1" type="ORF">DPEC_G00031320</name>
</gene>
<organism evidence="1 2">
    <name type="scientific">Dallia pectoralis</name>
    <name type="common">Alaska blackfish</name>
    <dbReference type="NCBI Taxonomy" id="75939"/>
    <lineage>
        <taxon>Eukaryota</taxon>
        <taxon>Metazoa</taxon>
        <taxon>Chordata</taxon>
        <taxon>Craniata</taxon>
        <taxon>Vertebrata</taxon>
        <taxon>Euteleostomi</taxon>
        <taxon>Actinopterygii</taxon>
        <taxon>Neopterygii</taxon>
        <taxon>Teleostei</taxon>
        <taxon>Protacanthopterygii</taxon>
        <taxon>Esociformes</taxon>
        <taxon>Umbridae</taxon>
        <taxon>Dallia</taxon>
    </lineage>
</organism>
<sequence>MKDYLHNLIAQGWVKKSNSPYASPVVCVRKKDGSMRLCIDYRELNKKTRPDRQPIPRIQDILDSLGGHSWFSLLDQGKAYHQGFVDEDSRPLTAFVTPWGLYEWIRIPFGLMNAPAAFQRCMEECLEDVRDNICVPYLDDTLVYSQSFESHVNHVKEVLQLLRKFGIKLKPRKCELFKREVRYLGRIVSAEGSKIDPADTIAVRALKEKRPSNVGELRTTMGLLSYYRQYIQDFSRIAAPLYNLLKGATVNHISPQNKKNTRQGTTKSKGVPSNKLIVWTGGHQQILERLIDCLVEPPVLGFPDFSQPFVLHTDASNQGLGAVLYQHKNGNLRVIAYGSRTLTAAEQNYHLHSGKLEFLALKWAVTEKFRDYLYYAPTFTVFSDNNPLTYVLSSAKLNATGCRWVAELADFHFTIRYRPGKENVDADSLSRMPVNMEVMMGQCTEKLTSDCVSATTQAVEIQDSSALCICPVLTSLEENKATQRKFTVKEIRQAQQDDKDIGPVIQCKMRDHKPSGKDLNDFSMQSRCLLRGWERLSLDEDGILRRKTASKTQLVLPEKYKSTVMKELHDEMGHQGIDRTTSLIRERFFWPYMQKEIEHYVSRTCTCVKQKTPCKETRAPLTSIVTTQPFELVSIDFLHLDKCKGGYEYILVIVDHFTRFAQAYATTSKSAKTVADRIFNDYALKFGLPTRIHHDQGGDFENQLFARLKKNCGVLGSRTTPYHPQGNGQVERFNRTLLQMLKTLTERQKANWRESLNKLLYAYNCTRSEVTGFSPFYLLFGRSPRLPIDLLFGLTSETGNADHRLYVEEWRRGMQEAHEIVQQNAKKSAERGKRHYDGKVRSSVLYPGDRVLVRNLTPRGGTGKLRNHWEENIHVVIRQVGKDIPVYEVKSEQGGGRSRTLHRNLLLPCDHLPLENQPTIVRKQTGRREKAAEPEPEDQEEEDDEDLSEYYFDPTVLPHLYITDNTIGHTNTREESDQDISDLDLVVEEESIPELIVSNTQQDDEPHEVDGQNEEDQPVGGTQDEIQSQGNLDSSEEEREHGQVLPPRERRAPKIFTYDQLGVPACYSVAPAEGIFYQYQPIVFGEVPAHWYQPIGMQGYWTTDVRC</sequence>
<protein>
    <submittedName>
        <fullName evidence="1">Uncharacterized protein</fullName>
    </submittedName>
</protein>
<comment type="caution">
    <text evidence="1">The sequence shown here is derived from an EMBL/GenBank/DDBJ whole genome shotgun (WGS) entry which is preliminary data.</text>
</comment>
<accession>A0ACC2HCU5</accession>
<evidence type="ECO:0000313" key="1">
    <source>
        <dbReference type="EMBL" id="KAJ8013587.1"/>
    </source>
</evidence>
<evidence type="ECO:0000313" key="2">
    <source>
        <dbReference type="Proteomes" id="UP001157502"/>
    </source>
</evidence>
<proteinExistence type="predicted"/>